<dbReference type="PANTHER" id="PTHR10039">
    <property type="entry name" value="AMELOGENIN"/>
    <property type="match status" value="1"/>
</dbReference>
<keyword evidence="1" id="KW-0677">Repeat</keyword>
<dbReference type="SUPFAM" id="SSF52540">
    <property type="entry name" value="P-loop containing nucleoside triphosphate hydrolases"/>
    <property type="match status" value="1"/>
</dbReference>
<dbReference type="AlphaFoldDB" id="A0A6G1IEI2"/>
<sequence length="991" mass="112525">MDPVAAFSLAGTILQFIDSGTRFVGLARGLYRSGSDDTNSHGDLLKLTKSLDAVLPKLKSTASDDDMEKSLNQLALDCGKTTARLLSILQKVKMAENARKRDALKAAFRLICKEDEIKSLQDQLSSFQNQLNLHLLLSLRDYASKSVEQQETVLQQLGVAREQRLSVGGICASILEYLASRKGGLNNQTLETRNLQQNLIKALFENCEFTPAEKLQPPTIQLSQTDRDTAQSLFVASLQYDDMVDRENRIATAHESTFQWVFQDSQSQNHRIQTTKWSNLRDWLESDDQLYWITGKAGSGKSTLMKFLCSPKAEMLRAHDVQDIPNHGNARDQSRCHPYLEKWAGTSGLIVPSFYFWNSGMELQMSRVGLLRTLLCQVVAQRPDILPVISPKEWEIACLFGRIVADWSRFDLQQMLFRAVTTLRSDTKILFFVDGLDEFDGRHEDLISMVQDIIRDNSHVKVCVASRPWNIFQTAFRQKANLRVEDLTFDDIKNFVRSKFHADTEFESLRRRYPSFADKLMDNIVVKASGVFLWVDLVVASLLAGMRLGDRIEDFQRRLDELPPDLEKLYEKILHSLDPFYLEHAAQYFSLVETAEKPLTILQFAFADEESPQSAIKMRLGSTSDEEISLRTEALNRRLNSRCKGFLETDRGLQSIEGNDARHPSQLTIQYLHRTVRDFIKSPKAQSFLRSSTNRRFDPSIQLCVAFLMDMKTWTGRQDHLQLLDREEEDPSTVTNVIHCFKKAAAVAKVNEGVMIELLGELRNLINRPDYRRALDKYLALLPNDGSHVSTFLGIKGFALLSSETLVTLAVIYGVVPYVRAKAEWGGLIRRPWTGYVPSSFVAGYPSRVLPLPVEESEACWPLLLDALSVQVPEPAIVECLLDLGADPNFKIPNLDSQTPWIIALTKVTSLYTLQSRTDDPAEYSRAESKWKQTLRLMFSRGADRAKVPASVLSPISRKILQDLRDEAERTERNRQQQLGPSSWLRSWNLG</sequence>
<feature type="region of interest" description="Disordered" evidence="2">
    <location>
        <begin position="967"/>
        <end position="991"/>
    </location>
</feature>
<organism evidence="5 6">
    <name type="scientific">Lentithecium fluviatile CBS 122367</name>
    <dbReference type="NCBI Taxonomy" id="1168545"/>
    <lineage>
        <taxon>Eukaryota</taxon>
        <taxon>Fungi</taxon>
        <taxon>Dikarya</taxon>
        <taxon>Ascomycota</taxon>
        <taxon>Pezizomycotina</taxon>
        <taxon>Dothideomycetes</taxon>
        <taxon>Pleosporomycetidae</taxon>
        <taxon>Pleosporales</taxon>
        <taxon>Massarineae</taxon>
        <taxon>Lentitheciaceae</taxon>
        <taxon>Lentithecium</taxon>
    </lineage>
</organism>
<dbReference type="EMBL" id="MU005632">
    <property type="protein sequence ID" value="KAF2676622.1"/>
    <property type="molecule type" value="Genomic_DNA"/>
</dbReference>
<evidence type="ECO:0000259" key="4">
    <source>
        <dbReference type="Pfam" id="PF25053"/>
    </source>
</evidence>
<evidence type="ECO:0000256" key="2">
    <source>
        <dbReference type="SAM" id="MobiDB-lite"/>
    </source>
</evidence>
<protein>
    <recommendedName>
        <fullName evidence="7">NACHT domain-containing protein</fullName>
    </recommendedName>
</protein>
<evidence type="ECO:0000256" key="1">
    <source>
        <dbReference type="ARBA" id="ARBA00022737"/>
    </source>
</evidence>
<name>A0A6G1IEI2_9PLEO</name>
<feature type="domain" description="DUF7791" evidence="4">
    <location>
        <begin position="576"/>
        <end position="719"/>
    </location>
</feature>
<reference evidence="5" key="1">
    <citation type="journal article" date="2020" name="Stud. Mycol.">
        <title>101 Dothideomycetes genomes: a test case for predicting lifestyles and emergence of pathogens.</title>
        <authorList>
            <person name="Haridas S."/>
            <person name="Albert R."/>
            <person name="Binder M."/>
            <person name="Bloem J."/>
            <person name="Labutti K."/>
            <person name="Salamov A."/>
            <person name="Andreopoulos B."/>
            <person name="Baker S."/>
            <person name="Barry K."/>
            <person name="Bills G."/>
            <person name="Bluhm B."/>
            <person name="Cannon C."/>
            <person name="Castanera R."/>
            <person name="Culley D."/>
            <person name="Daum C."/>
            <person name="Ezra D."/>
            <person name="Gonzalez J."/>
            <person name="Henrissat B."/>
            <person name="Kuo A."/>
            <person name="Liang C."/>
            <person name="Lipzen A."/>
            <person name="Lutzoni F."/>
            <person name="Magnuson J."/>
            <person name="Mondo S."/>
            <person name="Nolan M."/>
            <person name="Ohm R."/>
            <person name="Pangilinan J."/>
            <person name="Park H.-J."/>
            <person name="Ramirez L."/>
            <person name="Alfaro M."/>
            <person name="Sun H."/>
            <person name="Tritt A."/>
            <person name="Yoshinaga Y."/>
            <person name="Zwiers L.-H."/>
            <person name="Turgeon B."/>
            <person name="Goodwin S."/>
            <person name="Spatafora J."/>
            <person name="Crous P."/>
            <person name="Grigoriev I."/>
        </authorList>
    </citation>
    <scope>NUCLEOTIDE SEQUENCE</scope>
    <source>
        <strain evidence="5">CBS 122367</strain>
    </source>
</reference>
<evidence type="ECO:0000313" key="5">
    <source>
        <dbReference type="EMBL" id="KAF2676622.1"/>
    </source>
</evidence>
<dbReference type="InterPro" id="IPR056884">
    <property type="entry name" value="NPHP3-like_N"/>
</dbReference>
<dbReference type="OrthoDB" id="443402at2759"/>
<dbReference type="Pfam" id="PF24883">
    <property type="entry name" value="NPHP3_N"/>
    <property type="match status" value="1"/>
</dbReference>
<accession>A0A6G1IEI2</accession>
<keyword evidence="6" id="KW-1185">Reference proteome</keyword>
<dbReference type="InterPro" id="IPR056693">
    <property type="entry name" value="DUF7791"/>
</dbReference>
<feature type="compositionally biased region" description="Polar residues" evidence="2">
    <location>
        <begin position="976"/>
        <end position="991"/>
    </location>
</feature>
<dbReference type="Gene3D" id="3.40.50.300">
    <property type="entry name" value="P-loop containing nucleotide triphosphate hydrolases"/>
    <property type="match status" value="1"/>
</dbReference>
<dbReference type="PANTHER" id="PTHR10039:SF5">
    <property type="entry name" value="NACHT DOMAIN-CONTAINING PROTEIN"/>
    <property type="match status" value="1"/>
</dbReference>
<evidence type="ECO:0008006" key="7">
    <source>
        <dbReference type="Google" id="ProtNLM"/>
    </source>
</evidence>
<evidence type="ECO:0000313" key="6">
    <source>
        <dbReference type="Proteomes" id="UP000799291"/>
    </source>
</evidence>
<gene>
    <name evidence="5" type="ORF">K458DRAFT_410325</name>
</gene>
<dbReference type="Proteomes" id="UP000799291">
    <property type="component" value="Unassembled WGS sequence"/>
</dbReference>
<evidence type="ECO:0000259" key="3">
    <source>
        <dbReference type="Pfam" id="PF24883"/>
    </source>
</evidence>
<dbReference type="Pfam" id="PF25053">
    <property type="entry name" value="DUF7791"/>
    <property type="match status" value="1"/>
</dbReference>
<proteinExistence type="predicted"/>
<feature type="domain" description="Nephrocystin 3-like N-terminal" evidence="3">
    <location>
        <begin position="278"/>
        <end position="467"/>
    </location>
</feature>
<dbReference type="InterPro" id="IPR027417">
    <property type="entry name" value="P-loop_NTPase"/>
</dbReference>